<gene>
    <name evidence="3" type="ORF">PR048_032180</name>
</gene>
<feature type="transmembrane region" description="Helical" evidence="2">
    <location>
        <begin position="517"/>
        <end position="535"/>
    </location>
</feature>
<dbReference type="Proteomes" id="UP001159363">
    <property type="component" value="Chromosome 15"/>
</dbReference>
<evidence type="ECO:0000313" key="3">
    <source>
        <dbReference type="EMBL" id="KAJ8866337.1"/>
    </source>
</evidence>
<keyword evidence="2" id="KW-1133">Transmembrane helix</keyword>
<keyword evidence="2" id="KW-0472">Membrane</keyword>
<comment type="caution">
    <text evidence="3">The sequence shown here is derived from an EMBL/GenBank/DDBJ whole genome shotgun (WGS) entry which is preliminary data.</text>
</comment>
<evidence type="ECO:0000256" key="1">
    <source>
        <dbReference type="SAM" id="MobiDB-lite"/>
    </source>
</evidence>
<protein>
    <submittedName>
        <fullName evidence="3">Uncharacterized protein</fullName>
    </submittedName>
</protein>
<feature type="region of interest" description="Disordered" evidence="1">
    <location>
        <begin position="1045"/>
        <end position="1065"/>
    </location>
</feature>
<keyword evidence="2" id="KW-0812">Transmembrane</keyword>
<organism evidence="3 4">
    <name type="scientific">Dryococelus australis</name>
    <dbReference type="NCBI Taxonomy" id="614101"/>
    <lineage>
        <taxon>Eukaryota</taxon>
        <taxon>Metazoa</taxon>
        <taxon>Ecdysozoa</taxon>
        <taxon>Arthropoda</taxon>
        <taxon>Hexapoda</taxon>
        <taxon>Insecta</taxon>
        <taxon>Pterygota</taxon>
        <taxon>Neoptera</taxon>
        <taxon>Polyneoptera</taxon>
        <taxon>Phasmatodea</taxon>
        <taxon>Verophasmatodea</taxon>
        <taxon>Anareolatae</taxon>
        <taxon>Phasmatidae</taxon>
        <taxon>Eurycanthinae</taxon>
        <taxon>Dryococelus</taxon>
    </lineage>
</organism>
<accession>A0ABQ9G4I1</accession>
<feature type="region of interest" description="Disordered" evidence="1">
    <location>
        <begin position="981"/>
        <end position="1002"/>
    </location>
</feature>
<evidence type="ECO:0000256" key="2">
    <source>
        <dbReference type="SAM" id="Phobius"/>
    </source>
</evidence>
<proteinExistence type="predicted"/>
<reference evidence="3 4" key="1">
    <citation type="submission" date="2023-02" db="EMBL/GenBank/DDBJ databases">
        <title>LHISI_Scaffold_Assembly.</title>
        <authorList>
            <person name="Stuart O.P."/>
            <person name="Cleave R."/>
            <person name="Magrath M.J.L."/>
            <person name="Mikheyev A.S."/>
        </authorList>
    </citation>
    <scope>NUCLEOTIDE SEQUENCE [LARGE SCALE GENOMIC DNA]</scope>
    <source>
        <strain evidence="3">Daus_M_001</strain>
        <tissue evidence="3">Leg muscle</tissue>
    </source>
</reference>
<feature type="compositionally biased region" description="Basic and acidic residues" evidence="1">
    <location>
        <begin position="981"/>
        <end position="996"/>
    </location>
</feature>
<dbReference type="EMBL" id="JARBHB010000016">
    <property type="protein sequence ID" value="KAJ8866337.1"/>
    <property type="molecule type" value="Genomic_DNA"/>
</dbReference>
<keyword evidence="4" id="KW-1185">Reference proteome</keyword>
<sequence length="1171" mass="130596">MDERLFLLNSHAHRAIASEDLGTWSNCNTEGRSLLVISRKYSCGLLSFCNTEELFANSGHWLCIPGEKLCPSVNRFNAAVLTALVYNIRVVTIPASTFADNLVNKPFESNLFCTCRRVNPTTEVSPNLVQKRARFRDAERLASSAVRFHNSLQGTSCDLRSGSGAPGHSLTEISHAIVSDLQRHIRIRFDSRRGLAQISACGNRAGRWRWSAGFLGELPFPPPLHSSAASYTQLTSSSFVSLDLDVKSRPNLSTPSLHSKARYLICPVQRYDGNTAHLARRSDEALGVRVSVARIAPSPLDLGRGGPSHGACLKNCRPITTVCHENSFNSWRATLIEGFRVRSPFGLLIATLAKWKRLHLSFQLTVDPAASLSLSRILIICNVFPGIRSFLFLALCEYRDPADEMWLVRCSSPGTAEVIRRESAAQWDGKLGDQLGMVRASRRRKRDVSLRYFWHLDPEDGNRCQLNPRNTRSSFYKTCQVAPTLPARKSFEEYIIARAQRINLFAPNKLRPIRRNFFLGVIWLLHVMIYLLLIGRAASWRVRLRELIGGTTFPPYWLACEAISLVSAFAADSNDCSTSVFVATLRPRYLERTSRMLISGNSVIAPSTLAKRCGFHFGALRGPTGLGDAAGSALASHQRESCSIPGEVAPKFWHVGIVKNNSAGRWVFSGTSRFFPTLAFRRYSHFTLPSPVRCLNKIFRMSERCCIQHFGGRYQNNQLEGEVKRFGRLLTSRSSEQMSVIEVNVEQRRPTASSGTIPTCENPVTRPGIEPGSPWWEASVNNILPEGAFDYSSVSWRSWNHSQRLRRVVEKGTILEGFDGLSKRHLSSKTLKSDRWWLANDIPNMLLSSDAILVACSGKLGGVRGISGYSTPLLLLILCRQCRGSSRNKRLFHPFIVTYSVPPMSGKVPKRPFTGKNSLIAHGFLAGHSARQGHIMTLCGLPHPAGQRLEKKKTVLRKSVLLVTLLKQGFQKCSVYREQPIRRVNRDRNGHNDRRSPAASKRAQGESATVMCVCARGSVCLCVSPPLQQHLPVRTGDCDRERGIRARAVPPPPSSCKKKKTNKSAIPVHVAHPRRRRLLLSRAGKDATPFRSRASIVSDRRCDIRQRRVTDAASRPATEDKVEVSCLCPPLQQYQWCVATVFPLAIFLLVLATPDTLTVLCNVYYWLAVGQ</sequence>
<name>A0ABQ9G4I1_9NEOP</name>
<evidence type="ECO:0000313" key="4">
    <source>
        <dbReference type="Proteomes" id="UP001159363"/>
    </source>
</evidence>